<sequence length="354" mass="37848">MAAPCFSGRCLPQPTLAAAPGRGFPAFKLPRSARSSSRSAAARTVSRRAFLGNGGFLEPEDLFWKDTLESQLQELDGGMYSCSPSSSSSSSCGDESPHWDGDALTEDEPVTLRRLRAAISNLTWSLEGVHPTAAPAPPAPAPSTEVHVILFGVGQSELEGIYSLRASARDGGLPVDTIVAFAARDDAARYATLLEATMEHEPTVYPLAWGDLQDFCSSSGYRCRLEAPDSLLIPPEVNVGVTDWEKSLRLRQGQYAVLPDEPRVGEPRQRGVADEDLAGPGACLEGFFVPPPESPAAGYYVPTEGEPGAADWGEGQDAQGQSELQLFLRPYCLADPRILEASRAALEAAFAREP</sequence>
<reference evidence="2" key="1">
    <citation type="submission" date="2015-08" db="EMBL/GenBank/DDBJ databases">
        <authorList>
            <person name="Babu N.S."/>
            <person name="Beckwith C.J."/>
            <person name="Beseler K.G."/>
            <person name="Brison A."/>
            <person name="Carone J.V."/>
            <person name="Caskin T.P."/>
            <person name="Diamond M."/>
            <person name="Durham M.E."/>
            <person name="Foxe J.M."/>
            <person name="Go M."/>
            <person name="Henderson B.A."/>
            <person name="Jones I.B."/>
            <person name="McGettigan J.A."/>
            <person name="Micheletti S.J."/>
            <person name="Nasrallah M.E."/>
            <person name="Ortiz D."/>
            <person name="Piller C.R."/>
            <person name="Privatt S.R."/>
            <person name="Schneider S.L."/>
            <person name="Sharp S."/>
            <person name="Smith T.C."/>
            <person name="Stanton J.D."/>
            <person name="Ullery H.E."/>
            <person name="Wilson R.J."/>
            <person name="Serrano M.G."/>
            <person name="Buck G."/>
            <person name="Lee V."/>
            <person name="Wang Y."/>
            <person name="Carvalho R."/>
            <person name="Voegtly L."/>
            <person name="Shi R."/>
            <person name="Duckworth R."/>
            <person name="Johnson A."/>
            <person name="Loviza R."/>
            <person name="Walstead R."/>
            <person name="Shah Z."/>
            <person name="Kiflezghi M."/>
            <person name="Wade K."/>
            <person name="Ball S.L."/>
            <person name="Bradley K.W."/>
            <person name="Asai D.J."/>
            <person name="Bowman C.A."/>
            <person name="Russell D.A."/>
            <person name="Pope W.H."/>
            <person name="Jacobs-Sera D."/>
            <person name="Hendrix R.W."/>
            <person name="Hatfull G.F."/>
        </authorList>
    </citation>
    <scope>NUCLEOTIDE SEQUENCE</scope>
</reference>
<gene>
    <name evidence="2" type="ORF">g.21950</name>
</gene>
<accession>A0A1D1ZSD5</accession>
<feature type="region of interest" description="Disordered" evidence="1">
    <location>
        <begin position="79"/>
        <end position="104"/>
    </location>
</feature>
<name>A0A1D1ZSD5_AUXPR</name>
<protein>
    <submittedName>
        <fullName evidence="2">Uncharacterized protein</fullName>
    </submittedName>
</protein>
<dbReference type="AlphaFoldDB" id="A0A1D1ZSD5"/>
<proteinExistence type="predicted"/>
<dbReference type="EMBL" id="GDKF01008989">
    <property type="protein sequence ID" value="JAT69633.1"/>
    <property type="molecule type" value="Transcribed_RNA"/>
</dbReference>
<dbReference type="InterPro" id="IPR021503">
    <property type="entry name" value="DUF3110"/>
</dbReference>
<feature type="compositionally biased region" description="Low complexity" evidence="1">
    <location>
        <begin position="81"/>
        <end position="92"/>
    </location>
</feature>
<evidence type="ECO:0000313" key="2">
    <source>
        <dbReference type="EMBL" id="JAT69633.1"/>
    </source>
</evidence>
<organism evidence="2">
    <name type="scientific">Auxenochlorella protothecoides</name>
    <name type="common">Green microalga</name>
    <name type="synonym">Chlorella protothecoides</name>
    <dbReference type="NCBI Taxonomy" id="3075"/>
    <lineage>
        <taxon>Eukaryota</taxon>
        <taxon>Viridiplantae</taxon>
        <taxon>Chlorophyta</taxon>
        <taxon>core chlorophytes</taxon>
        <taxon>Trebouxiophyceae</taxon>
        <taxon>Chlorellales</taxon>
        <taxon>Chlorellaceae</taxon>
        <taxon>Auxenochlorella</taxon>
    </lineage>
</organism>
<evidence type="ECO:0000256" key="1">
    <source>
        <dbReference type="SAM" id="MobiDB-lite"/>
    </source>
</evidence>
<dbReference type="Pfam" id="PF11360">
    <property type="entry name" value="DUF3110"/>
    <property type="match status" value="1"/>
</dbReference>